<name>A0A5M9QLR3_9HELI</name>
<feature type="transmembrane region" description="Helical" evidence="1">
    <location>
        <begin position="58"/>
        <end position="79"/>
    </location>
</feature>
<feature type="transmembrane region" description="Helical" evidence="1">
    <location>
        <begin position="300"/>
        <end position="320"/>
    </location>
</feature>
<organism evidence="2 3">
    <name type="scientific">Helicobacter canis</name>
    <dbReference type="NCBI Taxonomy" id="29419"/>
    <lineage>
        <taxon>Bacteria</taxon>
        <taxon>Pseudomonadati</taxon>
        <taxon>Campylobacterota</taxon>
        <taxon>Epsilonproteobacteria</taxon>
        <taxon>Campylobacterales</taxon>
        <taxon>Helicobacteraceae</taxon>
        <taxon>Helicobacter</taxon>
    </lineage>
</organism>
<evidence type="ECO:0000313" key="2">
    <source>
        <dbReference type="EMBL" id="KAA8707895.1"/>
    </source>
</evidence>
<dbReference type="Proteomes" id="UP000323707">
    <property type="component" value="Unassembled WGS sequence"/>
</dbReference>
<feature type="transmembrane region" description="Helical" evidence="1">
    <location>
        <begin position="136"/>
        <end position="152"/>
    </location>
</feature>
<reference evidence="2 3" key="1">
    <citation type="submission" date="2019-09" db="EMBL/GenBank/DDBJ databases">
        <title>Draft genome sequence of various Type strains from the CCUG.</title>
        <authorList>
            <person name="Pineiro-Iglesias B."/>
            <person name="Tunovic T."/>
            <person name="Unosson C."/>
            <person name="Inganas E."/>
            <person name="Ohlen M."/>
            <person name="Cardew S."/>
            <person name="Jensie-Markopoulos S."/>
            <person name="Salva-Serra F."/>
            <person name="Jaen-Luchoro D."/>
            <person name="Karlsson R."/>
            <person name="Svensson-Stadler L."/>
            <person name="Chun J."/>
            <person name="Moore E."/>
        </authorList>
    </citation>
    <scope>NUCLEOTIDE SEQUENCE [LARGE SCALE GENOMIC DNA]</scope>
    <source>
        <strain evidence="2 3">CCUG 32756T</strain>
    </source>
</reference>
<evidence type="ECO:0000256" key="1">
    <source>
        <dbReference type="SAM" id="Phobius"/>
    </source>
</evidence>
<protein>
    <recommendedName>
        <fullName evidence="4">Glycosyltransferase RgtA/B/C/D-like domain-containing protein</fullName>
    </recommendedName>
</protein>
<keyword evidence="1" id="KW-0812">Transmembrane</keyword>
<dbReference type="RefSeq" id="WP_150337892.1">
    <property type="nucleotide sequence ID" value="NZ_JAERIX010000052.1"/>
</dbReference>
<keyword evidence="1" id="KW-1133">Transmembrane helix</keyword>
<evidence type="ECO:0008006" key="4">
    <source>
        <dbReference type="Google" id="ProtNLM"/>
    </source>
</evidence>
<evidence type="ECO:0000313" key="3">
    <source>
        <dbReference type="Proteomes" id="UP000323707"/>
    </source>
</evidence>
<feature type="transmembrane region" description="Helical" evidence="1">
    <location>
        <begin position="158"/>
        <end position="174"/>
    </location>
</feature>
<feature type="transmembrane region" description="Helical" evidence="1">
    <location>
        <begin position="113"/>
        <end position="129"/>
    </location>
</feature>
<dbReference type="EMBL" id="VXKE01000021">
    <property type="protein sequence ID" value="KAA8707895.1"/>
    <property type="molecule type" value="Genomic_DNA"/>
</dbReference>
<feature type="transmembrane region" description="Helical" evidence="1">
    <location>
        <begin position="86"/>
        <end position="107"/>
    </location>
</feature>
<sequence>MSFNLDDALIFFNIIESKPIYWGIDHFDKGRFYPLAFMDLNLLMRLFPTSDILTAPRIYFFANVVAFALLTCVLLYLLMQIVPLSYSVLALLICFVNLGFVIVFMGVCFPERVQVVWLSGYILGLFFLAHKQKRAGLWALVCIVCGGASMFYKEPDCIFICGSLAVFIGLRFYYGYKSGAHNKHATIPIVIVGLALGLIACVFMGLYLWLVVPNIQKSYANFGLKNLQVAKDMINAIMYHPFLFLFAPAVLAVRVQKVLQALKTNDTKALHTSYAFYDALLIAALAYGASFFVLMIFTPYYFFPCYVMALLPVAFYTKMYYAHLRKLLIVVVLAHILVNVPSALSRYTSIKLLPPHYLQATQFLADYTRANAGTNIVMLGQRSDPLGRVFYGYLEWFVRYFDGKDFTLASPDPAPIDSLKSGDLLYLDSYTQAYITPQILARLSADYEVIFSSSYVGFYDVGLKSLAKYLLLHYAPKYAKSLSSSNIFNAPLGVYIYRVR</sequence>
<feature type="transmembrane region" description="Helical" evidence="1">
    <location>
        <begin position="233"/>
        <end position="253"/>
    </location>
</feature>
<proteinExistence type="predicted"/>
<feature type="transmembrane region" description="Helical" evidence="1">
    <location>
        <begin position="274"/>
        <end position="294"/>
    </location>
</feature>
<feature type="transmembrane region" description="Helical" evidence="1">
    <location>
        <begin position="186"/>
        <end position="210"/>
    </location>
</feature>
<dbReference type="AlphaFoldDB" id="A0A5M9QLR3"/>
<accession>A0A5M9QLR3</accession>
<gene>
    <name evidence="2" type="ORF">F4V45_08550</name>
</gene>
<keyword evidence="1" id="KW-0472">Membrane</keyword>
<feature type="transmembrane region" description="Helical" evidence="1">
    <location>
        <begin position="327"/>
        <end position="344"/>
    </location>
</feature>
<comment type="caution">
    <text evidence="2">The sequence shown here is derived from an EMBL/GenBank/DDBJ whole genome shotgun (WGS) entry which is preliminary data.</text>
</comment>